<organism evidence="4">
    <name type="scientific">mine drainage metagenome</name>
    <dbReference type="NCBI Taxonomy" id="410659"/>
    <lineage>
        <taxon>unclassified sequences</taxon>
        <taxon>metagenomes</taxon>
        <taxon>ecological metagenomes</taxon>
    </lineage>
</organism>
<dbReference type="GO" id="GO:0006310">
    <property type="term" value="P:DNA recombination"/>
    <property type="evidence" value="ECO:0007669"/>
    <property type="project" value="UniProtKB-KW"/>
</dbReference>
<dbReference type="Gene3D" id="1.10.443.10">
    <property type="entry name" value="Intergrase catalytic core"/>
    <property type="match status" value="1"/>
</dbReference>
<evidence type="ECO:0000259" key="3">
    <source>
        <dbReference type="PROSITE" id="PS51898"/>
    </source>
</evidence>
<dbReference type="AlphaFoldDB" id="T1C2L3"/>
<dbReference type="GO" id="GO:0003677">
    <property type="term" value="F:DNA binding"/>
    <property type="evidence" value="ECO:0007669"/>
    <property type="project" value="UniProtKB-KW"/>
</dbReference>
<reference evidence="4" key="1">
    <citation type="submission" date="2013-08" db="EMBL/GenBank/DDBJ databases">
        <authorList>
            <person name="Mendez C."/>
            <person name="Richter M."/>
            <person name="Ferrer M."/>
            <person name="Sanchez J."/>
        </authorList>
    </citation>
    <scope>NUCLEOTIDE SEQUENCE</scope>
</reference>
<keyword evidence="2" id="KW-0233">DNA recombination</keyword>
<proteinExistence type="predicted"/>
<accession>T1C2L3</accession>
<dbReference type="InterPro" id="IPR002104">
    <property type="entry name" value="Integrase_catalytic"/>
</dbReference>
<dbReference type="SUPFAM" id="SSF56349">
    <property type="entry name" value="DNA breaking-rejoining enzymes"/>
    <property type="match status" value="1"/>
</dbReference>
<gene>
    <name evidence="4" type="ORF">B1A_01598</name>
</gene>
<reference evidence="4" key="2">
    <citation type="journal article" date="2014" name="ISME J.">
        <title>Microbial stratification in low pH oxic and suboxic macroscopic growths along an acid mine drainage.</title>
        <authorList>
            <person name="Mendez-Garcia C."/>
            <person name="Mesa V."/>
            <person name="Sprenger R.R."/>
            <person name="Richter M."/>
            <person name="Diez M.S."/>
            <person name="Solano J."/>
            <person name="Bargiela R."/>
            <person name="Golyshina O.V."/>
            <person name="Manteca A."/>
            <person name="Ramos J.L."/>
            <person name="Gallego J.R."/>
            <person name="Llorente I."/>
            <person name="Martins Dos Santos V.A."/>
            <person name="Jensen O.N."/>
            <person name="Pelaez A.I."/>
            <person name="Sanchez J."/>
            <person name="Ferrer M."/>
        </authorList>
    </citation>
    <scope>NUCLEOTIDE SEQUENCE</scope>
</reference>
<evidence type="ECO:0000256" key="2">
    <source>
        <dbReference type="ARBA" id="ARBA00023172"/>
    </source>
</evidence>
<evidence type="ECO:0000256" key="1">
    <source>
        <dbReference type="ARBA" id="ARBA00023125"/>
    </source>
</evidence>
<dbReference type="PANTHER" id="PTHR30349:SF41">
    <property type="entry name" value="INTEGRASE_RECOMBINASE PROTEIN MJ0367-RELATED"/>
    <property type="match status" value="1"/>
</dbReference>
<dbReference type="EMBL" id="AUZX01001214">
    <property type="protein sequence ID" value="EQD79686.1"/>
    <property type="molecule type" value="Genomic_DNA"/>
</dbReference>
<dbReference type="PROSITE" id="PS51898">
    <property type="entry name" value="TYR_RECOMBINASE"/>
    <property type="match status" value="1"/>
</dbReference>
<dbReference type="InterPro" id="IPR013762">
    <property type="entry name" value="Integrase-like_cat_sf"/>
</dbReference>
<feature type="domain" description="Tyr recombinase" evidence="3">
    <location>
        <begin position="166"/>
        <end position="371"/>
    </location>
</feature>
<dbReference type="PANTHER" id="PTHR30349">
    <property type="entry name" value="PHAGE INTEGRASE-RELATED"/>
    <property type="match status" value="1"/>
</dbReference>
<keyword evidence="1" id="KW-0238">DNA-binding</keyword>
<dbReference type="GO" id="GO:0015074">
    <property type="term" value="P:DNA integration"/>
    <property type="evidence" value="ECO:0007669"/>
    <property type="project" value="InterPro"/>
</dbReference>
<protein>
    <submittedName>
        <fullName evidence="4">Phage integrase family protein</fullName>
    </submittedName>
</protein>
<dbReference type="InterPro" id="IPR011010">
    <property type="entry name" value="DNA_brk_join_enz"/>
</dbReference>
<sequence length="390" mass="44298">MKAKIIPIGTPNMSGQALVPETGGAVPAPVPKGSRARTLSVDEAAHTELLFSLFQKHLLGTRANAKRTVTVAMGAIHGFARYVGLPPWMWTEIDLSEFLAHKVSEDDIGLGRQATYITYLRGFQNYILDSVGLKNDIHRRFGVQPQRFVTQENAVAIKRKRHERKEATRPLTAQQCDGLIKTFDQQILLAEQAGSKSFHPLRRDKVMMMLMLLTGIRVEELVTISINDFMPDASHPQFGNYALLSVLGKGRKWRVVRLCNPIIMELMDWYTREVRPGFLRVDTDDPQLLFFSERGSRLCTEQVRRMLRDIGALAGIPFRVKPHLLRHTYATQLGKIIGYEALQRQLGHEHLSTTLSTYYHQDPEHVGNEIEQGIVQSYQGDRTPDQRVHR</sequence>
<comment type="caution">
    <text evidence="4">The sequence shown here is derived from an EMBL/GenBank/DDBJ whole genome shotgun (WGS) entry which is preliminary data.</text>
</comment>
<evidence type="ECO:0000313" key="4">
    <source>
        <dbReference type="EMBL" id="EQD79686.1"/>
    </source>
</evidence>
<dbReference type="InterPro" id="IPR050090">
    <property type="entry name" value="Tyrosine_recombinase_XerCD"/>
</dbReference>
<dbReference type="Pfam" id="PF00589">
    <property type="entry name" value="Phage_integrase"/>
    <property type="match status" value="1"/>
</dbReference>
<name>T1C2L3_9ZZZZ</name>